<evidence type="ECO:0000256" key="4">
    <source>
        <dbReference type="ARBA" id="ARBA00022964"/>
    </source>
</evidence>
<dbReference type="RefSeq" id="WP_254163245.1">
    <property type="nucleotide sequence ID" value="NZ_JAHESF010000008.1"/>
</dbReference>
<proteinExistence type="predicted"/>
<dbReference type="Pfam" id="PF13640">
    <property type="entry name" value="2OG-FeII_Oxy_3"/>
    <property type="match status" value="1"/>
</dbReference>
<dbReference type="Proteomes" id="UP001319200">
    <property type="component" value="Unassembled WGS sequence"/>
</dbReference>
<evidence type="ECO:0000256" key="3">
    <source>
        <dbReference type="ARBA" id="ARBA00022896"/>
    </source>
</evidence>
<dbReference type="InterPro" id="IPR005123">
    <property type="entry name" value="Oxoglu/Fe-dep_dioxygenase_dom"/>
</dbReference>
<organism evidence="8 9">
    <name type="scientific">Chryseosolibacter histidini</name>
    <dbReference type="NCBI Taxonomy" id="2782349"/>
    <lineage>
        <taxon>Bacteria</taxon>
        <taxon>Pseudomonadati</taxon>
        <taxon>Bacteroidota</taxon>
        <taxon>Cytophagia</taxon>
        <taxon>Cytophagales</taxon>
        <taxon>Chryseotaleaceae</taxon>
        <taxon>Chryseosolibacter</taxon>
    </lineage>
</organism>
<dbReference type="InterPro" id="IPR051559">
    <property type="entry name" value="HIF_prolyl_hydroxylases"/>
</dbReference>
<dbReference type="AlphaFoldDB" id="A0AAP2GP02"/>
<dbReference type="GO" id="GO:0031543">
    <property type="term" value="F:peptidyl-proline dioxygenase activity"/>
    <property type="evidence" value="ECO:0007669"/>
    <property type="project" value="TreeGrafter"/>
</dbReference>
<evidence type="ECO:0000313" key="9">
    <source>
        <dbReference type="Proteomes" id="UP001319200"/>
    </source>
</evidence>
<keyword evidence="6" id="KW-0408">Iron</keyword>
<keyword evidence="5" id="KW-0560">Oxidoreductase</keyword>
<dbReference type="InterPro" id="IPR006620">
    <property type="entry name" value="Pro_4_hyd_alph"/>
</dbReference>
<dbReference type="GO" id="GO:0071456">
    <property type="term" value="P:cellular response to hypoxia"/>
    <property type="evidence" value="ECO:0007669"/>
    <property type="project" value="TreeGrafter"/>
</dbReference>
<dbReference type="PANTHER" id="PTHR12907:SF26">
    <property type="entry name" value="HIF PROLYL HYDROXYLASE, ISOFORM C"/>
    <property type="match status" value="1"/>
</dbReference>
<evidence type="ECO:0000313" key="8">
    <source>
        <dbReference type="EMBL" id="MBT1697375.1"/>
    </source>
</evidence>
<dbReference type="GO" id="GO:0031418">
    <property type="term" value="F:L-ascorbic acid binding"/>
    <property type="evidence" value="ECO:0007669"/>
    <property type="project" value="UniProtKB-KW"/>
</dbReference>
<feature type="domain" description="Fe2OG dioxygenase" evidence="7">
    <location>
        <begin position="97"/>
        <end position="196"/>
    </location>
</feature>
<evidence type="ECO:0000259" key="7">
    <source>
        <dbReference type="PROSITE" id="PS51471"/>
    </source>
</evidence>
<comment type="caution">
    <text evidence="8">The sequence shown here is derived from an EMBL/GenBank/DDBJ whole genome shotgun (WGS) entry which is preliminary data.</text>
</comment>
<keyword evidence="3" id="KW-0847">Vitamin C</keyword>
<gene>
    <name evidence="8" type="ORF">KK083_10845</name>
</gene>
<dbReference type="PANTHER" id="PTHR12907">
    <property type="entry name" value="EGL NINE HOMOLOG-RELATED"/>
    <property type="match status" value="1"/>
</dbReference>
<keyword evidence="9" id="KW-1185">Reference proteome</keyword>
<protein>
    <submittedName>
        <fullName evidence="8">2OG-Fe(II) oxygenase</fullName>
    </submittedName>
</protein>
<evidence type="ECO:0000256" key="6">
    <source>
        <dbReference type="ARBA" id="ARBA00023004"/>
    </source>
</evidence>
<keyword evidence="4" id="KW-0223">Dioxygenase</keyword>
<comment type="cofactor">
    <cofactor evidence="1">
        <name>L-ascorbate</name>
        <dbReference type="ChEBI" id="CHEBI:38290"/>
    </cofactor>
</comment>
<accession>A0AAP2GP02</accession>
<dbReference type="PROSITE" id="PS51471">
    <property type="entry name" value="FE2OG_OXY"/>
    <property type="match status" value="1"/>
</dbReference>
<dbReference type="Gene3D" id="2.60.120.620">
    <property type="entry name" value="q2cbj1_9rhob like domain"/>
    <property type="match status" value="1"/>
</dbReference>
<dbReference type="InterPro" id="IPR044862">
    <property type="entry name" value="Pro_4_hyd_alph_FE2OG_OXY"/>
</dbReference>
<evidence type="ECO:0000256" key="2">
    <source>
        <dbReference type="ARBA" id="ARBA00022723"/>
    </source>
</evidence>
<dbReference type="EMBL" id="JAHESF010000008">
    <property type="protein sequence ID" value="MBT1697375.1"/>
    <property type="molecule type" value="Genomic_DNA"/>
</dbReference>
<evidence type="ECO:0000256" key="5">
    <source>
        <dbReference type="ARBA" id="ARBA00023002"/>
    </source>
</evidence>
<keyword evidence="2" id="KW-0479">Metal-binding</keyword>
<reference evidence="8 9" key="1">
    <citation type="submission" date="2021-05" db="EMBL/GenBank/DDBJ databases">
        <title>A Polyphasic approach of four new species of the genus Ohtaekwangia: Ohtaekwangia histidinii sp. nov., Ohtaekwangia cretensis sp. nov., Ohtaekwangia indiensis sp. nov., Ohtaekwangia reichenbachii sp. nov. from diverse environment.</title>
        <authorList>
            <person name="Octaviana S."/>
        </authorList>
    </citation>
    <scope>NUCLEOTIDE SEQUENCE [LARGE SCALE GENOMIC DNA]</scope>
    <source>
        <strain evidence="8 9">PWU4</strain>
    </source>
</reference>
<evidence type="ECO:0000256" key="1">
    <source>
        <dbReference type="ARBA" id="ARBA00001961"/>
    </source>
</evidence>
<dbReference type="SMART" id="SM00702">
    <property type="entry name" value="P4Hc"/>
    <property type="match status" value="1"/>
</dbReference>
<name>A0AAP2GP02_9BACT</name>
<sequence length="204" mass="23652">MITVFDSIADDLAEHGYAIADQFLSQQEVNNILDLEEFKNGAESFKKAGIGKNKGLQINEAIRGDYIQWLDRSSAPRPAVVYLERLSDMIHFLNQALFLSLKDYEVHMTVYPPGSFYKRHLDQFKQDDHRKLSVICYLNNHWQEEHGGQLRMYLPDGTRDILPVAGRLVCFRSDQIEHEVLPATRERLSLTGWILDQHSELRHL</sequence>
<dbReference type="GO" id="GO:0008198">
    <property type="term" value="F:ferrous iron binding"/>
    <property type="evidence" value="ECO:0007669"/>
    <property type="project" value="TreeGrafter"/>
</dbReference>